<gene>
    <name evidence="2" type="ORF">EV44_g6113</name>
</gene>
<name>A0A0B1PAW3_UNCNE</name>
<feature type="region of interest" description="Disordered" evidence="1">
    <location>
        <begin position="77"/>
        <end position="110"/>
    </location>
</feature>
<dbReference type="AlphaFoldDB" id="A0A0B1PAW3"/>
<proteinExistence type="predicted"/>
<feature type="compositionally biased region" description="Polar residues" evidence="1">
    <location>
        <begin position="81"/>
        <end position="110"/>
    </location>
</feature>
<evidence type="ECO:0000256" key="1">
    <source>
        <dbReference type="SAM" id="MobiDB-lite"/>
    </source>
</evidence>
<evidence type="ECO:0000313" key="3">
    <source>
        <dbReference type="Proteomes" id="UP000030854"/>
    </source>
</evidence>
<reference evidence="2 3" key="1">
    <citation type="journal article" date="2014" name="BMC Genomics">
        <title>Adaptive genomic structural variation in the grape powdery mildew pathogen, Erysiphe necator.</title>
        <authorList>
            <person name="Jones L."/>
            <person name="Riaz S."/>
            <person name="Morales-Cruz A."/>
            <person name="Amrine K.C."/>
            <person name="McGuire B."/>
            <person name="Gubler W.D."/>
            <person name="Walker M.A."/>
            <person name="Cantu D."/>
        </authorList>
    </citation>
    <scope>NUCLEOTIDE SEQUENCE [LARGE SCALE GENOMIC DNA]</scope>
    <source>
        <strain evidence="3">c</strain>
    </source>
</reference>
<sequence length="110" mass="12717">MSDEELDLAWKPNKRPQSTIAQNFSIDLHDLFKISNSISDLHATVYAKKRAVYTQTSELREIERRLREIEERLTSAGIQPVSLNHNHNMRRQQSSQNDSFNTTSSISTDK</sequence>
<accession>A0A0B1PAW3</accession>
<dbReference type="OrthoDB" id="5408734at2759"/>
<dbReference type="OMA" id="DMDREWK"/>
<keyword evidence="3" id="KW-1185">Reference proteome</keyword>
<organism evidence="2 3">
    <name type="scientific">Uncinula necator</name>
    <name type="common">Grape powdery mildew</name>
    <dbReference type="NCBI Taxonomy" id="52586"/>
    <lineage>
        <taxon>Eukaryota</taxon>
        <taxon>Fungi</taxon>
        <taxon>Dikarya</taxon>
        <taxon>Ascomycota</taxon>
        <taxon>Pezizomycotina</taxon>
        <taxon>Leotiomycetes</taxon>
        <taxon>Erysiphales</taxon>
        <taxon>Erysiphaceae</taxon>
        <taxon>Erysiphe</taxon>
    </lineage>
</organism>
<comment type="caution">
    <text evidence="2">The sequence shown here is derived from an EMBL/GenBank/DDBJ whole genome shotgun (WGS) entry which is preliminary data.</text>
</comment>
<dbReference type="Proteomes" id="UP000030854">
    <property type="component" value="Unassembled WGS sequence"/>
</dbReference>
<dbReference type="EMBL" id="JNVN01001045">
    <property type="protein sequence ID" value="KHJ34116.1"/>
    <property type="molecule type" value="Genomic_DNA"/>
</dbReference>
<evidence type="ECO:0000313" key="2">
    <source>
        <dbReference type="EMBL" id="KHJ34116.1"/>
    </source>
</evidence>
<protein>
    <submittedName>
        <fullName evidence="2">Uncharacterized protein</fullName>
    </submittedName>
</protein>
<dbReference type="HOGENOM" id="CLU_076635_2_0_1"/>